<dbReference type="AlphaFoldDB" id="A0A0P1F1X0"/>
<sequence>MKLKYILCRIYADKIQIFHRNNLLIVSTTQS</sequence>
<dbReference type="EMBL" id="CYRX01000032">
    <property type="protein sequence ID" value="CUH61593.1"/>
    <property type="molecule type" value="Genomic_DNA"/>
</dbReference>
<gene>
    <name evidence="1" type="ORF">THS5294_02904</name>
</gene>
<dbReference type="Proteomes" id="UP000051298">
    <property type="component" value="Unassembled WGS sequence"/>
</dbReference>
<evidence type="ECO:0000313" key="1">
    <source>
        <dbReference type="EMBL" id="CUH61593.1"/>
    </source>
</evidence>
<organism evidence="1 2">
    <name type="scientific">Thalassobacter stenotrophicus</name>
    <dbReference type="NCBI Taxonomy" id="266809"/>
    <lineage>
        <taxon>Bacteria</taxon>
        <taxon>Pseudomonadati</taxon>
        <taxon>Pseudomonadota</taxon>
        <taxon>Alphaproteobacteria</taxon>
        <taxon>Rhodobacterales</taxon>
        <taxon>Roseobacteraceae</taxon>
        <taxon>Thalassobacter</taxon>
    </lineage>
</organism>
<protein>
    <submittedName>
        <fullName evidence="1">Uncharacterized protein</fullName>
    </submittedName>
</protein>
<evidence type="ECO:0000313" key="2">
    <source>
        <dbReference type="Proteomes" id="UP000051298"/>
    </source>
</evidence>
<name>A0A0P1F1X0_9RHOB</name>
<reference evidence="1 2" key="1">
    <citation type="submission" date="2015-09" db="EMBL/GenBank/DDBJ databases">
        <authorList>
            <consortium name="Swine Surveillance"/>
        </authorList>
    </citation>
    <scope>NUCLEOTIDE SEQUENCE [LARGE SCALE GENOMIC DNA]</scope>
    <source>
        <strain evidence="1 2">CECT 5294</strain>
    </source>
</reference>
<accession>A0A0P1F1X0</accession>
<proteinExistence type="predicted"/>